<dbReference type="AlphaFoldDB" id="B6HH43"/>
<dbReference type="Proteomes" id="UP000000724">
    <property type="component" value="Contig Pc00c20"/>
</dbReference>
<keyword evidence="2" id="KW-1185">Reference proteome</keyword>
<dbReference type="VEuPathDB" id="FungiDB:PCH_Pc20g01180"/>
<gene>
    <name evidence="1" type="ORF">Pc20g01180</name>
    <name evidence="1" type="ORF">PCH_Pc20g01180</name>
</gene>
<evidence type="ECO:0000313" key="1">
    <source>
        <dbReference type="EMBL" id="CAP85447.1"/>
    </source>
</evidence>
<dbReference type="OrthoDB" id="10586896at2759"/>
<reference evidence="1 2" key="1">
    <citation type="journal article" date="2008" name="Nat. Biotechnol.">
        <title>Genome sequencing and analysis of the filamentous fungus Penicillium chrysogenum.</title>
        <authorList>
            <person name="van den Berg M.A."/>
            <person name="Albang R."/>
            <person name="Albermann K."/>
            <person name="Badger J.H."/>
            <person name="Daran J.-M."/>
            <person name="Driessen A.J.M."/>
            <person name="Garcia-Estrada C."/>
            <person name="Fedorova N.D."/>
            <person name="Harris D.M."/>
            <person name="Heijne W.H.M."/>
            <person name="Joardar V.S."/>
            <person name="Kiel J.A.K.W."/>
            <person name="Kovalchuk A."/>
            <person name="Martin J.F."/>
            <person name="Nierman W.C."/>
            <person name="Nijland J.G."/>
            <person name="Pronk J.T."/>
            <person name="Roubos J.A."/>
            <person name="van der Klei I.J."/>
            <person name="van Peij N.N.M.E."/>
            <person name="Veenhuis M."/>
            <person name="von Doehren H."/>
            <person name="Wagner C."/>
            <person name="Wortman J.R."/>
            <person name="Bovenberg R.A.L."/>
        </authorList>
    </citation>
    <scope>NUCLEOTIDE SEQUENCE [LARGE SCALE GENOMIC DNA]</scope>
    <source>
        <strain evidence="2">ATCC 28089 / DSM 1075 / NRRL 1951 / Wisconsin 54-1255</strain>
    </source>
</reference>
<proteinExistence type="predicted"/>
<evidence type="ECO:0000313" key="2">
    <source>
        <dbReference type="Proteomes" id="UP000000724"/>
    </source>
</evidence>
<sequence length="153" mass="16189">MAKACCSKFGCGRHIMKRNGRAEGANTEGPLRPSGSTYASGGAWRCICFSSVSAIRSIQCNSRISFSPLLGSCGRRVDGYVRFPFLSRVSVSLFPQMANSDIKMDFGSRKQRCDLPDGVVGAQTDPLGDGAVLTLSFGKLLLGAEGLVALCGK</sequence>
<dbReference type="EMBL" id="AM920435">
    <property type="protein sequence ID" value="CAP85447.1"/>
    <property type="molecule type" value="Genomic_DNA"/>
</dbReference>
<protein>
    <submittedName>
        <fullName evidence="1">Uncharacterized protein</fullName>
    </submittedName>
</protein>
<accession>B6HH43</accession>
<dbReference type="HOGENOM" id="CLU_1713899_0_0_1"/>
<name>B6HH43_PENRW</name>
<organism evidence="1 2">
    <name type="scientific">Penicillium rubens (strain ATCC 28089 / DSM 1075 / NRRL 1951 / Wisconsin 54-1255)</name>
    <name type="common">Penicillium chrysogenum</name>
    <dbReference type="NCBI Taxonomy" id="500485"/>
    <lineage>
        <taxon>Eukaryota</taxon>
        <taxon>Fungi</taxon>
        <taxon>Dikarya</taxon>
        <taxon>Ascomycota</taxon>
        <taxon>Pezizomycotina</taxon>
        <taxon>Eurotiomycetes</taxon>
        <taxon>Eurotiomycetidae</taxon>
        <taxon>Eurotiales</taxon>
        <taxon>Aspergillaceae</taxon>
        <taxon>Penicillium</taxon>
        <taxon>Penicillium chrysogenum species complex</taxon>
    </lineage>
</organism>